<protein>
    <recommendedName>
        <fullName evidence="4">Ig-like domain-containing protein</fullName>
    </recommendedName>
</protein>
<accession>A0A8C7BMW3</accession>
<evidence type="ECO:0000256" key="3">
    <source>
        <dbReference type="SAM" id="SignalP"/>
    </source>
</evidence>
<keyword evidence="2" id="KW-1064">Adaptive immunity</keyword>
<dbReference type="FunFam" id="2.60.40.10:FF:000365">
    <property type="entry name" value="If kappa light chain"/>
    <property type="match status" value="1"/>
</dbReference>
<dbReference type="SMART" id="SM00409">
    <property type="entry name" value="IG"/>
    <property type="match status" value="2"/>
</dbReference>
<evidence type="ECO:0000259" key="4">
    <source>
        <dbReference type="PROSITE" id="PS50835"/>
    </source>
</evidence>
<keyword evidence="2" id="KW-1280">Immunoglobulin</keyword>
<feature type="signal peptide" evidence="3">
    <location>
        <begin position="1"/>
        <end position="20"/>
    </location>
</feature>
<sequence>MRFPVQLLGLLILWFPGSSGEIVLTQTPLSLSVSSREPASISCRASQSLLHSNGNNYLHWYLQKPGQSPQLLIFFATNRFTGVPDRFSGSGSGTDFTLRISRVEADDVGVYYCGQSLHIPHTVVQPRTETSCWGVPAPSTHMFSPGRGTKGSHVLLLWGLSKTDSQSLRRRCWRALGSYVQFSGRGSGTDFTLTISRVEADDVGIYYCLQSLEFPLTVVQP</sequence>
<feature type="domain" description="Ig-like" evidence="4">
    <location>
        <begin position="16"/>
        <end position="113"/>
    </location>
</feature>
<feature type="chain" id="PRO_5034029545" description="Ig-like domain-containing protein" evidence="3">
    <location>
        <begin position="21"/>
        <end position="221"/>
    </location>
</feature>
<evidence type="ECO:0000256" key="1">
    <source>
        <dbReference type="ARBA" id="ARBA00022859"/>
    </source>
</evidence>
<dbReference type="Ensembl" id="ENSNVIT00000026629.1">
    <property type="protein sequence ID" value="ENSNVIP00000022893.1"/>
    <property type="gene ID" value="ENSNVIG00000017828.1"/>
</dbReference>
<evidence type="ECO:0000256" key="2">
    <source>
        <dbReference type="ARBA" id="ARBA00043265"/>
    </source>
</evidence>
<reference evidence="5" key="1">
    <citation type="submission" date="2025-08" db="UniProtKB">
        <authorList>
            <consortium name="Ensembl"/>
        </authorList>
    </citation>
    <scope>IDENTIFICATION</scope>
</reference>
<dbReference type="InterPro" id="IPR050150">
    <property type="entry name" value="IgV_Light_Chain"/>
</dbReference>
<dbReference type="Gene3D" id="2.60.40.10">
    <property type="entry name" value="Immunoglobulins"/>
    <property type="match status" value="2"/>
</dbReference>
<keyword evidence="6" id="KW-1185">Reference proteome</keyword>
<dbReference type="SUPFAM" id="SSF48726">
    <property type="entry name" value="Immunoglobulin"/>
    <property type="match status" value="2"/>
</dbReference>
<dbReference type="PANTHER" id="PTHR23267">
    <property type="entry name" value="IMMUNOGLOBULIN LIGHT CHAIN"/>
    <property type="match status" value="1"/>
</dbReference>
<dbReference type="GeneTree" id="ENSGT00940000153770"/>
<dbReference type="InterPro" id="IPR013783">
    <property type="entry name" value="Ig-like_fold"/>
</dbReference>
<dbReference type="Proteomes" id="UP000694425">
    <property type="component" value="Unplaced"/>
</dbReference>
<dbReference type="PROSITE" id="PS50835">
    <property type="entry name" value="IG_LIKE"/>
    <property type="match status" value="1"/>
</dbReference>
<dbReference type="GO" id="GO:0005886">
    <property type="term" value="C:plasma membrane"/>
    <property type="evidence" value="ECO:0007669"/>
    <property type="project" value="UniProtKB-ARBA"/>
</dbReference>
<evidence type="ECO:0000313" key="5">
    <source>
        <dbReference type="Ensembl" id="ENSNVIP00000022893.1"/>
    </source>
</evidence>
<keyword evidence="1" id="KW-0391">Immunity</keyword>
<dbReference type="InterPro" id="IPR013106">
    <property type="entry name" value="Ig_V-set"/>
</dbReference>
<evidence type="ECO:0000313" key="6">
    <source>
        <dbReference type="Proteomes" id="UP000694425"/>
    </source>
</evidence>
<dbReference type="InterPro" id="IPR036179">
    <property type="entry name" value="Ig-like_dom_sf"/>
</dbReference>
<dbReference type="AlphaFoldDB" id="A0A8C7BMW3"/>
<dbReference type="GO" id="GO:0019814">
    <property type="term" value="C:immunoglobulin complex"/>
    <property type="evidence" value="ECO:0007669"/>
    <property type="project" value="UniProtKB-KW"/>
</dbReference>
<name>A0A8C7BMW3_NEOVI</name>
<dbReference type="InterPro" id="IPR003599">
    <property type="entry name" value="Ig_sub"/>
</dbReference>
<keyword evidence="3" id="KW-0732">Signal</keyword>
<organism evidence="5 6">
    <name type="scientific">Neovison vison</name>
    <name type="common">American mink</name>
    <name type="synonym">Mustela vison</name>
    <dbReference type="NCBI Taxonomy" id="452646"/>
    <lineage>
        <taxon>Eukaryota</taxon>
        <taxon>Metazoa</taxon>
        <taxon>Chordata</taxon>
        <taxon>Craniata</taxon>
        <taxon>Vertebrata</taxon>
        <taxon>Euteleostomi</taxon>
        <taxon>Mammalia</taxon>
        <taxon>Eutheria</taxon>
        <taxon>Laurasiatheria</taxon>
        <taxon>Carnivora</taxon>
        <taxon>Caniformia</taxon>
        <taxon>Musteloidea</taxon>
        <taxon>Mustelidae</taxon>
        <taxon>Mustelinae</taxon>
        <taxon>Neogale</taxon>
    </lineage>
</organism>
<dbReference type="SMART" id="SM00406">
    <property type="entry name" value="IGv"/>
    <property type="match status" value="2"/>
</dbReference>
<proteinExistence type="predicted"/>
<reference evidence="5" key="2">
    <citation type="submission" date="2025-09" db="UniProtKB">
        <authorList>
            <consortium name="Ensembl"/>
        </authorList>
    </citation>
    <scope>IDENTIFICATION</scope>
</reference>
<dbReference type="GO" id="GO:0002376">
    <property type="term" value="P:immune system process"/>
    <property type="evidence" value="ECO:0007669"/>
    <property type="project" value="UniProtKB-KW"/>
</dbReference>
<dbReference type="Pfam" id="PF07686">
    <property type="entry name" value="V-set"/>
    <property type="match status" value="1"/>
</dbReference>
<dbReference type="GO" id="GO:0005576">
    <property type="term" value="C:extracellular region"/>
    <property type="evidence" value="ECO:0007669"/>
    <property type="project" value="UniProtKB-ARBA"/>
</dbReference>
<dbReference type="InterPro" id="IPR007110">
    <property type="entry name" value="Ig-like_dom"/>
</dbReference>